<gene>
    <name evidence="2" type="ORF">UFOPK1683_00267</name>
</gene>
<dbReference type="Gene3D" id="3.20.20.140">
    <property type="entry name" value="Metal-dependent hydrolases"/>
    <property type="match status" value="1"/>
</dbReference>
<dbReference type="InterPro" id="IPR004013">
    <property type="entry name" value="PHP_dom"/>
</dbReference>
<proteinExistence type="predicted"/>
<dbReference type="EMBL" id="CAEZTL010000013">
    <property type="protein sequence ID" value="CAB4563588.1"/>
    <property type="molecule type" value="Genomic_DNA"/>
</dbReference>
<dbReference type="Gene3D" id="1.10.150.650">
    <property type="match status" value="1"/>
</dbReference>
<feature type="domain" description="Polymerase/histidinol phosphatase N-terminal" evidence="1">
    <location>
        <begin position="2"/>
        <end position="66"/>
    </location>
</feature>
<sequence>MIDLHTHTTCSDGTDSPLMLVKKAAAAGITVLGLADHDSTSGWEEATNALHADLQLVLGSEVSCLTEDGVAVHMLGMLFDGKDEEIQRLLADSRDTRIPRMRKMIENLQAAGYDITLEDVAQSTPEGATLGRPHLADALVKKKIVKSRDEAFADLLNNDSPFYVTHLSPTPEDAIRAIRKAGGVAVIAHPFASRRGQTIDESTFQSLVAAGLNGIEVYHRDHSEDERNQLIVVARSLDLVITGSSDYHGTGKLNQLGENTTDRQEWERLESMANERRVVQRWMK</sequence>
<protein>
    <submittedName>
        <fullName evidence="2">Unannotated protein</fullName>
    </submittedName>
</protein>
<dbReference type="InterPro" id="IPR003141">
    <property type="entry name" value="Pol/His_phosphatase_N"/>
</dbReference>
<name>A0A6J6DR54_9ZZZZ</name>
<dbReference type="PANTHER" id="PTHR42924:SF3">
    <property type="entry name" value="POLYMERASE_HISTIDINOL PHOSPHATASE N-TERMINAL DOMAIN-CONTAINING PROTEIN"/>
    <property type="match status" value="1"/>
</dbReference>
<reference evidence="2" key="1">
    <citation type="submission" date="2020-05" db="EMBL/GenBank/DDBJ databases">
        <authorList>
            <person name="Chiriac C."/>
            <person name="Salcher M."/>
            <person name="Ghai R."/>
            <person name="Kavagutti S V."/>
        </authorList>
    </citation>
    <scope>NUCLEOTIDE SEQUENCE</scope>
</reference>
<dbReference type="Pfam" id="PF02811">
    <property type="entry name" value="PHP"/>
    <property type="match status" value="1"/>
</dbReference>
<dbReference type="SMART" id="SM00481">
    <property type="entry name" value="POLIIIAc"/>
    <property type="match status" value="1"/>
</dbReference>
<accession>A0A6J6DR54</accession>
<evidence type="ECO:0000313" key="2">
    <source>
        <dbReference type="EMBL" id="CAB4563588.1"/>
    </source>
</evidence>
<dbReference type="InterPro" id="IPR016195">
    <property type="entry name" value="Pol/histidinol_Pase-like"/>
</dbReference>
<evidence type="ECO:0000259" key="1">
    <source>
        <dbReference type="SMART" id="SM00481"/>
    </source>
</evidence>
<dbReference type="InterPro" id="IPR052018">
    <property type="entry name" value="PHP_domain"/>
</dbReference>
<dbReference type="SUPFAM" id="SSF89550">
    <property type="entry name" value="PHP domain-like"/>
    <property type="match status" value="1"/>
</dbReference>
<dbReference type="AlphaFoldDB" id="A0A6J6DR54"/>
<dbReference type="GO" id="GO:0035312">
    <property type="term" value="F:5'-3' DNA exonuclease activity"/>
    <property type="evidence" value="ECO:0007669"/>
    <property type="project" value="TreeGrafter"/>
</dbReference>
<dbReference type="GO" id="GO:0004534">
    <property type="term" value="F:5'-3' RNA exonuclease activity"/>
    <property type="evidence" value="ECO:0007669"/>
    <property type="project" value="TreeGrafter"/>
</dbReference>
<organism evidence="2">
    <name type="scientific">freshwater metagenome</name>
    <dbReference type="NCBI Taxonomy" id="449393"/>
    <lineage>
        <taxon>unclassified sequences</taxon>
        <taxon>metagenomes</taxon>
        <taxon>ecological metagenomes</taxon>
    </lineage>
</organism>
<dbReference type="PANTHER" id="PTHR42924">
    <property type="entry name" value="EXONUCLEASE"/>
    <property type="match status" value="1"/>
</dbReference>
<dbReference type="CDD" id="cd07438">
    <property type="entry name" value="PHP_HisPPase_AMP"/>
    <property type="match status" value="1"/>
</dbReference>